<reference evidence="1 2" key="1">
    <citation type="submission" date="2019-08" db="EMBL/GenBank/DDBJ databases">
        <title>Isolation and enrichment of carboxydotrophic bacteria from anaerobic sludge for the production of bio-based chemicals from syngas.</title>
        <authorList>
            <person name="Antares A.L."/>
            <person name="Moreira J."/>
            <person name="Diender M."/>
            <person name="Parshina S.N."/>
            <person name="Stams A.J.M."/>
            <person name="Alves M."/>
            <person name="Alves J.I."/>
            <person name="Sousa D.Z."/>
        </authorList>
    </citation>
    <scope>NUCLEOTIDE SEQUENCE [LARGE SCALE GENOMIC DNA]</scope>
    <source>
        <strain evidence="1 2">JM</strain>
    </source>
</reference>
<name>A0A5D0WHJ9_9FIRM</name>
<dbReference type="EMBL" id="VSLA01000029">
    <property type="protein sequence ID" value="TYC83725.1"/>
    <property type="molecule type" value="Genomic_DNA"/>
</dbReference>
<dbReference type="AlphaFoldDB" id="A0A5D0WHJ9"/>
<accession>A0A5D0WHJ9</accession>
<organism evidence="1 2">
    <name type="scientific">Acetobacterium wieringae</name>
    <dbReference type="NCBI Taxonomy" id="52694"/>
    <lineage>
        <taxon>Bacteria</taxon>
        <taxon>Bacillati</taxon>
        <taxon>Bacillota</taxon>
        <taxon>Clostridia</taxon>
        <taxon>Eubacteriales</taxon>
        <taxon>Eubacteriaceae</taxon>
        <taxon>Acetobacterium</taxon>
    </lineage>
</organism>
<comment type="caution">
    <text evidence="1">The sequence shown here is derived from an EMBL/GenBank/DDBJ whole genome shotgun (WGS) entry which is preliminary data.</text>
</comment>
<proteinExistence type="predicted"/>
<evidence type="ECO:0000313" key="2">
    <source>
        <dbReference type="Proteomes" id="UP000322619"/>
    </source>
</evidence>
<dbReference type="RefSeq" id="WP_148638640.1">
    <property type="nucleotide sequence ID" value="NZ_JAYFRG010000063.1"/>
</dbReference>
<sequence length="148" mass="16594">MKLLLNLVRKDFKRNRVITIALAVFLILSAVFMAGGLRVTGIMLSSLNGLNKMAVPPEYVQMHKGDYDEQAVADFVAQQDYLEDALVVRMLDVNNAQIICNGESLEKCLMDNGFGGTQMQMERECGNILDICLFLLPDSASHEYEQHH</sequence>
<dbReference type="Proteomes" id="UP000322619">
    <property type="component" value="Unassembled WGS sequence"/>
</dbReference>
<protein>
    <recommendedName>
        <fullName evidence="3">ABC transporter permease</fullName>
    </recommendedName>
</protein>
<evidence type="ECO:0008006" key="3">
    <source>
        <dbReference type="Google" id="ProtNLM"/>
    </source>
</evidence>
<gene>
    <name evidence="1" type="ORF">FXB42_15885</name>
</gene>
<evidence type="ECO:0000313" key="1">
    <source>
        <dbReference type="EMBL" id="TYC83725.1"/>
    </source>
</evidence>